<dbReference type="AlphaFoldDB" id="A0A9P1KFD2"/>
<evidence type="ECO:0000313" key="1">
    <source>
        <dbReference type="EMBL" id="CDM94545.1"/>
    </source>
</evidence>
<keyword evidence="2" id="KW-1185">Reference proteome</keyword>
<reference evidence="1 2" key="1">
    <citation type="submission" date="2014-02" db="EMBL/GenBank/DDBJ databases">
        <authorList>
            <person name="Genoscope - CEA"/>
        </authorList>
    </citation>
    <scope>NUCLEOTIDE SEQUENCE [LARGE SCALE GENOMIC DNA]</scope>
    <source>
        <strain evidence="1 2">PCC 8005</strain>
    </source>
</reference>
<proteinExistence type="predicted"/>
<dbReference type="Proteomes" id="UP000032946">
    <property type="component" value="Chromosome"/>
</dbReference>
<gene>
    <name evidence="1" type="ORF">ARTHRO_20079</name>
</gene>
<dbReference type="EMBL" id="FO818640">
    <property type="protein sequence ID" value="CDM94545.1"/>
    <property type="molecule type" value="Genomic_DNA"/>
</dbReference>
<evidence type="ECO:0000313" key="2">
    <source>
        <dbReference type="Proteomes" id="UP000032946"/>
    </source>
</evidence>
<sequence length="67" mass="7660">MMWLGLDFVFDHQHFDTVRAGISHYSLKNKRGLKPASRPNPPLKDEGLRASRVIFVRSIAKILVKIS</sequence>
<organism evidence="1 2">
    <name type="scientific">Limnospira indica PCC 8005</name>
    <dbReference type="NCBI Taxonomy" id="376219"/>
    <lineage>
        <taxon>Bacteria</taxon>
        <taxon>Bacillati</taxon>
        <taxon>Cyanobacteriota</taxon>
        <taxon>Cyanophyceae</taxon>
        <taxon>Oscillatoriophycideae</taxon>
        <taxon>Oscillatoriales</taxon>
        <taxon>Sirenicapillariaceae</taxon>
        <taxon>Limnospira</taxon>
    </lineage>
</organism>
<protein>
    <submittedName>
        <fullName evidence="1">Uncharacterized protein</fullName>
    </submittedName>
</protein>
<accession>A0A9P1KFD2</accession>
<name>A0A9P1KFD2_9CYAN</name>